<keyword evidence="9" id="KW-1185">Reference proteome</keyword>
<keyword evidence="3 6" id="KW-0808">Transferase</keyword>
<evidence type="ECO:0000256" key="1">
    <source>
        <dbReference type="ARBA" id="ARBA00009558"/>
    </source>
</evidence>
<comment type="similarity">
    <text evidence="1 6">Belongs to the Arg-specific ADP-ribosyltransferase family.</text>
</comment>
<organism evidence="8 9">
    <name type="scientific">Emiliania huxleyi (strain CCMP1516)</name>
    <dbReference type="NCBI Taxonomy" id="280463"/>
    <lineage>
        <taxon>Eukaryota</taxon>
        <taxon>Haptista</taxon>
        <taxon>Haptophyta</taxon>
        <taxon>Prymnesiophyceae</taxon>
        <taxon>Isochrysidales</taxon>
        <taxon>Noelaerhabdaceae</taxon>
        <taxon>Emiliania</taxon>
    </lineage>
</organism>
<keyword evidence="7" id="KW-0472">Membrane</keyword>
<dbReference type="Proteomes" id="UP000013827">
    <property type="component" value="Unassembled WGS sequence"/>
</dbReference>
<reference evidence="8" key="2">
    <citation type="submission" date="2024-10" db="UniProtKB">
        <authorList>
            <consortium name="EnsemblProtists"/>
        </authorList>
    </citation>
    <scope>IDENTIFICATION</scope>
</reference>
<dbReference type="Pfam" id="PF01129">
    <property type="entry name" value="ART"/>
    <property type="match status" value="1"/>
</dbReference>
<evidence type="ECO:0000256" key="6">
    <source>
        <dbReference type="RuleBase" id="RU361228"/>
    </source>
</evidence>
<evidence type="ECO:0000256" key="3">
    <source>
        <dbReference type="ARBA" id="ARBA00022679"/>
    </source>
</evidence>
<dbReference type="PaxDb" id="2903-EOD12887"/>
<dbReference type="SUPFAM" id="SSF56399">
    <property type="entry name" value="ADP-ribosylation"/>
    <property type="match status" value="1"/>
</dbReference>
<evidence type="ECO:0000256" key="2">
    <source>
        <dbReference type="ARBA" id="ARBA00022676"/>
    </source>
</evidence>
<dbReference type="Gene3D" id="3.90.176.10">
    <property type="entry name" value="Toxin ADP-ribosyltransferase, Chain A, domain 1"/>
    <property type="match status" value="1"/>
</dbReference>
<keyword evidence="6" id="KW-0732">Signal</keyword>
<feature type="transmembrane region" description="Helical" evidence="7">
    <location>
        <begin position="132"/>
        <end position="157"/>
    </location>
</feature>
<keyword evidence="6" id="KW-0521">NADP</keyword>
<proteinExistence type="inferred from homology"/>
<dbReference type="AlphaFoldDB" id="A0A0D3INQ2"/>
<dbReference type="PROSITE" id="PS51996">
    <property type="entry name" value="TR_MART"/>
    <property type="match status" value="1"/>
</dbReference>
<dbReference type="HOGENOM" id="CLU_041982_0_0_1"/>
<evidence type="ECO:0000256" key="4">
    <source>
        <dbReference type="ARBA" id="ARBA00022695"/>
    </source>
</evidence>
<dbReference type="eggNOG" id="ENOG502SQ6H">
    <property type="taxonomic scope" value="Eukaryota"/>
</dbReference>
<dbReference type="InterPro" id="IPR000768">
    <property type="entry name" value="ART"/>
</dbReference>
<dbReference type="RefSeq" id="XP_005765316.1">
    <property type="nucleotide sequence ID" value="XM_005765259.1"/>
</dbReference>
<dbReference type="KEGG" id="ehx:EMIHUDRAFT_104049"/>
<keyword evidence="6" id="KW-0520">NAD</keyword>
<protein>
    <recommendedName>
        <fullName evidence="6">NAD(P)(+)--arginine ADP-ribosyltransferase</fullName>
        <ecNumber evidence="6">2.4.2.31</ecNumber>
    </recommendedName>
    <alternativeName>
        <fullName evidence="6">Mono(ADP-ribosyl)transferase</fullName>
    </alternativeName>
</protein>
<dbReference type="GO" id="GO:0016779">
    <property type="term" value="F:nucleotidyltransferase activity"/>
    <property type="evidence" value="ECO:0007669"/>
    <property type="project" value="UniProtKB-KW"/>
</dbReference>
<dbReference type="EC" id="2.4.2.31" evidence="6"/>
<keyword evidence="7" id="KW-1133">Transmembrane helix</keyword>
<reference evidence="9" key="1">
    <citation type="journal article" date="2013" name="Nature">
        <title>Pan genome of the phytoplankton Emiliania underpins its global distribution.</title>
        <authorList>
            <person name="Read B.A."/>
            <person name="Kegel J."/>
            <person name="Klute M.J."/>
            <person name="Kuo A."/>
            <person name="Lefebvre S.C."/>
            <person name="Maumus F."/>
            <person name="Mayer C."/>
            <person name="Miller J."/>
            <person name="Monier A."/>
            <person name="Salamov A."/>
            <person name="Young J."/>
            <person name="Aguilar M."/>
            <person name="Claverie J.M."/>
            <person name="Frickenhaus S."/>
            <person name="Gonzalez K."/>
            <person name="Herman E.K."/>
            <person name="Lin Y.C."/>
            <person name="Napier J."/>
            <person name="Ogata H."/>
            <person name="Sarno A.F."/>
            <person name="Shmutz J."/>
            <person name="Schroeder D."/>
            <person name="de Vargas C."/>
            <person name="Verret F."/>
            <person name="von Dassow P."/>
            <person name="Valentin K."/>
            <person name="Van de Peer Y."/>
            <person name="Wheeler G."/>
            <person name="Dacks J.B."/>
            <person name="Delwiche C.F."/>
            <person name="Dyhrman S.T."/>
            <person name="Glockner G."/>
            <person name="John U."/>
            <person name="Richards T."/>
            <person name="Worden A.Z."/>
            <person name="Zhang X."/>
            <person name="Grigoriev I.V."/>
            <person name="Allen A.E."/>
            <person name="Bidle K."/>
            <person name="Borodovsky M."/>
            <person name="Bowler C."/>
            <person name="Brownlee C."/>
            <person name="Cock J.M."/>
            <person name="Elias M."/>
            <person name="Gladyshev V.N."/>
            <person name="Groth M."/>
            <person name="Guda C."/>
            <person name="Hadaegh A."/>
            <person name="Iglesias-Rodriguez M.D."/>
            <person name="Jenkins J."/>
            <person name="Jones B.M."/>
            <person name="Lawson T."/>
            <person name="Leese F."/>
            <person name="Lindquist E."/>
            <person name="Lobanov A."/>
            <person name="Lomsadze A."/>
            <person name="Malik S.B."/>
            <person name="Marsh M.E."/>
            <person name="Mackinder L."/>
            <person name="Mock T."/>
            <person name="Mueller-Roeber B."/>
            <person name="Pagarete A."/>
            <person name="Parker M."/>
            <person name="Probert I."/>
            <person name="Quesneville H."/>
            <person name="Raines C."/>
            <person name="Rensing S.A."/>
            <person name="Riano-Pachon D.M."/>
            <person name="Richier S."/>
            <person name="Rokitta S."/>
            <person name="Shiraiwa Y."/>
            <person name="Soanes D.M."/>
            <person name="van der Giezen M."/>
            <person name="Wahlund T.M."/>
            <person name="Williams B."/>
            <person name="Wilson W."/>
            <person name="Wolfe G."/>
            <person name="Wurch L.L."/>
        </authorList>
    </citation>
    <scope>NUCLEOTIDE SEQUENCE</scope>
</reference>
<evidence type="ECO:0000313" key="8">
    <source>
        <dbReference type="EnsemblProtists" id="EOD12887"/>
    </source>
</evidence>
<keyword evidence="4" id="KW-0548">Nucleotidyltransferase</keyword>
<sequence>MAKLLLLACPSLTVPPSPPQHPPTSWPTSEWSTCEWFPSNFHTIAERQIFRENDTKYVPTPTECIALARKEGCDIANTDVNPMTSNGCWCQFLWGMAPVKEEGSEYNTCVLATTSTRQELESYLYSAQNGGASAPIALIVGSAGLALGLTGGVMYFIRRRKARRAKEEAVRQRQQEQGWTEIHKLMVEAAGSLIGTRNATELAEESRFATEPRELVFGRPAKSALGIEYYMCVARDVVLLGMVEGTAAIVREVDIGGSAVDRECLDYILHAEAGSSERAFQAGLRRDCDAFGSVLPSRTVEDGSTGKLRGMRLEDFVNHQSARLANLTEAHVVALRFYTTQAYRAINTPLRERDRFMRGEPHPMPVTVALLRDALGKLRAVEAERHSASPNTALRRVELYRGMKDVTAPADFMAQGGTELAPMSTTSDLSVAMRYSASSHAVLLRLITESFYERGPDISFLSAFPGEAEFLFPPLTYLQPTGDVETVVIGRYTFEVVDVRPRI</sequence>
<evidence type="ECO:0000313" key="9">
    <source>
        <dbReference type="Proteomes" id="UP000013827"/>
    </source>
</evidence>
<feature type="chain" id="PRO_5044044877" description="NAD(P)(+)--arginine ADP-ribosyltransferase" evidence="6">
    <location>
        <begin position="20"/>
        <end position="503"/>
    </location>
</feature>
<accession>A0A0D3INQ2</accession>
<dbReference type="GO" id="GO:0106274">
    <property type="term" value="F:NAD+-protein-arginine ADP-ribosyltransferase activity"/>
    <property type="evidence" value="ECO:0007669"/>
    <property type="project" value="UniProtKB-EC"/>
</dbReference>
<evidence type="ECO:0000256" key="7">
    <source>
        <dbReference type="SAM" id="Phobius"/>
    </source>
</evidence>
<comment type="catalytic activity">
    <reaction evidence="5 6">
        <text>L-arginyl-[protein] + NAD(+) = N(omega)-(ADP-D-ribosyl)-L-arginyl-[protein] + nicotinamide + H(+)</text>
        <dbReference type="Rhea" id="RHEA:19149"/>
        <dbReference type="Rhea" id="RHEA-COMP:10532"/>
        <dbReference type="Rhea" id="RHEA-COMP:15087"/>
        <dbReference type="ChEBI" id="CHEBI:15378"/>
        <dbReference type="ChEBI" id="CHEBI:17154"/>
        <dbReference type="ChEBI" id="CHEBI:29965"/>
        <dbReference type="ChEBI" id="CHEBI:57540"/>
        <dbReference type="ChEBI" id="CHEBI:142554"/>
        <dbReference type="EC" id="2.4.2.31"/>
    </reaction>
</comment>
<dbReference type="GeneID" id="17259040"/>
<evidence type="ECO:0000256" key="5">
    <source>
        <dbReference type="ARBA" id="ARBA00047597"/>
    </source>
</evidence>
<dbReference type="EnsemblProtists" id="EOD12887">
    <property type="protein sequence ID" value="EOD12887"/>
    <property type="gene ID" value="EMIHUDRAFT_104049"/>
</dbReference>
<keyword evidence="7" id="KW-0812">Transmembrane</keyword>
<name>A0A0D3INQ2_EMIH1</name>
<feature type="signal peptide" evidence="6">
    <location>
        <begin position="1"/>
        <end position="19"/>
    </location>
</feature>
<keyword evidence="2 6" id="KW-0328">Glycosyltransferase</keyword>